<comment type="subcellular location">
    <subcellularLocation>
        <location evidence="1">Cell envelope</location>
    </subcellularLocation>
</comment>
<dbReference type="EMBL" id="CP019454">
    <property type="protein sequence ID" value="AUW94324.1"/>
    <property type="molecule type" value="Genomic_DNA"/>
</dbReference>
<accession>A0ABN5H1C3</accession>
<evidence type="ECO:0000313" key="6">
    <source>
        <dbReference type="EMBL" id="AUW94324.1"/>
    </source>
</evidence>
<evidence type="ECO:0000313" key="7">
    <source>
        <dbReference type="Proteomes" id="UP000325292"/>
    </source>
</evidence>
<dbReference type="PANTHER" id="PTHR46847">
    <property type="entry name" value="D-ALLOSE-BINDING PERIPLASMIC PROTEIN-RELATED"/>
    <property type="match status" value="1"/>
</dbReference>
<keyword evidence="7" id="KW-1185">Reference proteome</keyword>
<dbReference type="PANTHER" id="PTHR46847:SF1">
    <property type="entry name" value="D-ALLOSE-BINDING PERIPLASMIC PROTEIN-RELATED"/>
    <property type="match status" value="1"/>
</dbReference>
<dbReference type="PROSITE" id="PS51257">
    <property type="entry name" value="PROKAR_LIPOPROTEIN"/>
    <property type="match status" value="1"/>
</dbReference>
<evidence type="ECO:0000256" key="3">
    <source>
        <dbReference type="ARBA" id="ARBA00022729"/>
    </source>
</evidence>
<feature type="chain" id="PRO_5045115742" description="Periplasmic binding protein domain-containing protein" evidence="4">
    <location>
        <begin position="21"/>
        <end position="329"/>
    </location>
</feature>
<evidence type="ECO:0000259" key="5">
    <source>
        <dbReference type="Pfam" id="PF13407"/>
    </source>
</evidence>
<evidence type="ECO:0000256" key="4">
    <source>
        <dbReference type="SAM" id="SignalP"/>
    </source>
</evidence>
<organism evidence="6 7">
    <name type="scientific">Sulfobacillus thermotolerans</name>
    <dbReference type="NCBI Taxonomy" id="338644"/>
    <lineage>
        <taxon>Bacteria</taxon>
        <taxon>Bacillati</taxon>
        <taxon>Bacillota</taxon>
        <taxon>Clostridia</taxon>
        <taxon>Eubacteriales</taxon>
        <taxon>Clostridiales Family XVII. Incertae Sedis</taxon>
        <taxon>Sulfobacillus</taxon>
    </lineage>
</organism>
<evidence type="ECO:0000256" key="1">
    <source>
        <dbReference type="ARBA" id="ARBA00004196"/>
    </source>
</evidence>
<dbReference type="SUPFAM" id="SSF53822">
    <property type="entry name" value="Periplasmic binding protein-like I"/>
    <property type="match status" value="1"/>
</dbReference>
<keyword evidence="3 4" id="KW-0732">Signal</keyword>
<protein>
    <recommendedName>
        <fullName evidence="5">Periplasmic binding protein domain-containing protein</fullName>
    </recommendedName>
</protein>
<proteinExistence type="inferred from homology"/>
<dbReference type="Gene3D" id="3.40.50.2300">
    <property type="match status" value="2"/>
</dbReference>
<sequence>MTKKVIGLALGTVLASMAIAGCGTTQTAAGTTSHSKVIGVSMYSLTNPYFAAMKKSFIENGKKDGLQVEVEASNGDQSTQLAQIETFIQQHVAAVAIVPQDSNSIVTAIKELNQAHIPVFFVDSNANTKLMAQDGAHEVEVVESNNYTGGQTVGQEMVDHYGKNAHVEIGIVNFPTASSTQERDAGFLSVIHQYPGYHVVSTLDGNVSPVTGLQVATDMMEAHPHLQAIFSDTGPAALGVDQAITSMHKQGQVDLFAFSSARQNIAEIENNSVYKAGAMQQPKVEAQVEVANIAKYLDHKSVPSRVLIPVLGVTKANAASRLPLSFGKV</sequence>
<dbReference type="InterPro" id="IPR028082">
    <property type="entry name" value="Peripla_BP_I"/>
</dbReference>
<evidence type="ECO:0000256" key="2">
    <source>
        <dbReference type="ARBA" id="ARBA00007639"/>
    </source>
</evidence>
<feature type="domain" description="Periplasmic binding protein" evidence="5">
    <location>
        <begin position="38"/>
        <end position="300"/>
    </location>
</feature>
<dbReference type="Proteomes" id="UP000325292">
    <property type="component" value="Chromosome"/>
</dbReference>
<gene>
    <name evidence="6" type="ORF">BXT84_10555</name>
</gene>
<dbReference type="Pfam" id="PF13407">
    <property type="entry name" value="Peripla_BP_4"/>
    <property type="match status" value="1"/>
</dbReference>
<dbReference type="InterPro" id="IPR025997">
    <property type="entry name" value="SBP_2_dom"/>
</dbReference>
<name>A0ABN5H1C3_9FIRM</name>
<feature type="signal peptide" evidence="4">
    <location>
        <begin position="1"/>
        <end position="20"/>
    </location>
</feature>
<comment type="similarity">
    <text evidence="2">Belongs to the bacterial solute-binding protein 2 family.</text>
</comment>
<reference evidence="6 7" key="1">
    <citation type="journal article" date="2019" name="Sci. Rep.">
        <title>Sulfobacillus thermotolerans: new insights into resistance and metabolic capacities of acidophilic chemolithotrophs.</title>
        <authorList>
            <person name="Panyushkina A.E."/>
            <person name="Babenko V.V."/>
            <person name="Nikitina A.S."/>
            <person name="Selezneva O.V."/>
            <person name="Tsaplina I.A."/>
            <person name="Letarova M.A."/>
            <person name="Kostryukova E.S."/>
            <person name="Letarov A.V."/>
        </authorList>
    </citation>
    <scope>NUCLEOTIDE SEQUENCE [LARGE SCALE GENOMIC DNA]</scope>
    <source>
        <strain evidence="6 7">Kr1</strain>
    </source>
</reference>